<name>A0A6N8J769_9BACT</name>
<dbReference type="PANTHER" id="PTHR30273">
    <property type="entry name" value="PERIPLASMIC SIGNAL SENSOR AND SIGMA FACTOR ACTIVATOR FECR-RELATED"/>
    <property type="match status" value="1"/>
</dbReference>
<dbReference type="GO" id="GO:0016989">
    <property type="term" value="F:sigma factor antagonist activity"/>
    <property type="evidence" value="ECO:0007669"/>
    <property type="project" value="TreeGrafter"/>
</dbReference>
<dbReference type="Pfam" id="PF16344">
    <property type="entry name" value="FecR_C"/>
    <property type="match status" value="1"/>
</dbReference>
<dbReference type="InterPro" id="IPR012373">
    <property type="entry name" value="Ferrdict_sens_TM"/>
</dbReference>
<dbReference type="AlphaFoldDB" id="A0A6N8J769"/>
<dbReference type="Proteomes" id="UP000468388">
    <property type="component" value="Unassembled WGS sequence"/>
</dbReference>
<organism evidence="4 5">
    <name type="scientific">Chitinophaga oryziterrae</name>
    <dbReference type="NCBI Taxonomy" id="1031224"/>
    <lineage>
        <taxon>Bacteria</taxon>
        <taxon>Pseudomonadati</taxon>
        <taxon>Bacteroidota</taxon>
        <taxon>Chitinophagia</taxon>
        <taxon>Chitinophagales</taxon>
        <taxon>Chitinophagaceae</taxon>
        <taxon>Chitinophaga</taxon>
    </lineage>
</organism>
<dbReference type="OrthoDB" id="1099963at2"/>
<feature type="domain" description="Protein FecR C-terminal" evidence="3">
    <location>
        <begin position="324"/>
        <end position="392"/>
    </location>
</feature>
<evidence type="ECO:0000313" key="4">
    <source>
        <dbReference type="EMBL" id="MVT41105.1"/>
    </source>
</evidence>
<evidence type="ECO:0000256" key="1">
    <source>
        <dbReference type="SAM" id="Phobius"/>
    </source>
</evidence>
<keyword evidence="1" id="KW-0472">Membrane</keyword>
<dbReference type="EMBL" id="WRXO01000002">
    <property type="protein sequence ID" value="MVT41105.1"/>
    <property type="molecule type" value="Genomic_DNA"/>
</dbReference>
<sequence>MFRQKQNDGVLFIRARLKKLLMMNDEHLPFHIGNLISKELAGEITEAERAELQSWITARTANAELFDRVKTVLEEPENHPFGEFDPEEGWQDLMKKRRKPLRTIIVRIAVAASLLGAVVWLATRQNGSKLPQQVIADKKKGIVLTGPQGQEVVINNNADTTFRISNGNANVLPGMLSFGDNTKDAPIEQFTLHVPVEKRYQLRLPDGSQLWLNAGSTVRFPNRFAANERRISIQGEAYLEVAQESAHPFVVETAGMNVTVLGTAFNIRAYGDVSTKKVTLVSGSVKVSTDEKQVILKPGQEAGSTLLVATADMEATLAWKDGLFIFRSESLSAIMEDIAHWYGVKVLYQGQLPADNRLSVKTERNIPLNQLLSMLSATGSASFKVEGDNVIVLPYNGQ</sequence>
<gene>
    <name evidence="4" type="ORF">GO495_10975</name>
</gene>
<dbReference type="InterPro" id="IPR032508">
    <property type="entry name" value="FecR_C"/>
</dbReference>
<evidence type="ECO:0000313" key="5">
    <source>
        <dbReference type="Proteomes" id="UP000468388"/>
    </source>
</evidence>
<dbReference type="PANTHER" id="PTHR30273:SF2">
    <property type="entry name" value="PROTEIN FECR"/>
    <property type="match status" value="1"/>
</dbReference>
<keyword evidence="5" id="KW-1185">Reference proteome</keyword>
<dbReference type="Gene3D" id="2.60.120.1440">
    <property type="match status" value="1"/>
</dbReference>
<accession>A0A6N8J769</accession>
<reference evidence="4 5" key="1">
    <citation type="submission" date="2019-12" db="EMBL/GenBank/DDBJ databases">
        <title>The draft genomic sequence of strain Chitinophaga oryziterrae JCM 16595.</title>
        <authorList>
            <person name="Zhang X."/>
        </authorList>
    </citation>
    <scope>NUCLEOTIDE SEQUENCE [LARGE SCALE GENOMIC DNA]</scope>
    <source>
        <strain evidence="4 5">JCM 16595</strain>
    </source>
</reference>
<comment type="caution">
    <text evidence="4">The sequence shown here is derived from an EMBL/GenBank/DDBJ whole genome shotgun (WGS) entry which is preliminary data.</text>
</comment>
<dbReference type="InterPro" id="IPR006860">
    <property type="entry name" value="FecR"/>
</dbReference>
<dbReference type="Gene3D" id="3.55.50.30">
    <property type="match status" value="1"/>
</dbReference>
<proteinExistence type="predicted"/>
<evidence type="ECO:0000259" key="3">
    <source>
        <dbReference type="Pfam" id="PF16344"/>
    </source>
</evidence>
<feature type="domain" description="FecR protein" evidence="2">
    <location>
        <begin position="193"/>
        <end position="286"/>
    </location>
</feature>
<protein>
    <submittedName>
        <fullName evidence="4">DUF4974 domain-containing protein</fullName>
    </submittedName>
</protein>
<keyword evidence="1" id="KW-0812">Transmembrane</keyword>
<dbReference type="Pfam" id="PF04773">
    <property type="entry name" value="FecR"/>
    <property type="match status" value="1"/>
</dbReference>
<dbReference type="RefSeq" id="WP_157299718.1">
    <property type="nucleotide sequence ID" value="NZ_BAAAZB010000010.1"/>
</dbReference>
<keyword evidence="1" id="KW-1133">Transmembrane helix</keyword>
<feature type="transmembrane region" description="Helical" evidence="1">
    <location>
        <begin position="104"/>
        <end position="123"/>
    </location>
</feature>
<evidence type="ECO:0000259" key="2">
    <source>
        <dbReference type="Pfam" id="PF04773"/>
    </source>
</evidence>